<reference evidence="3" key="1">
    <citation type="submission" date="2016-11" db="UniProtKB">
        <authorList>
            <consortium name="WormBaseParasite"/>
        </authorList>
    </citation>
    <scope>IDENTIFICATION</scope>
</reference>
<evidence type="ECO:0000313" key="3">
    <source>
        <dbReference type="WBParaSite" id="Csp11.Scaffold522.g2937.t1"/>
    </source>
</evidence>
<dbReference type="AlphaFoldDB" id="A0A1I7T6P4"/>
<evidence type="ECO:0000256" key="1">
    <source>
        <dbReference type="SAM" id="SignalP"/>
    </source>
</evidence>
<evidence type="ECO:0000313" key="2">
    <source>
        <dbReference type="Proteomes" id="UP000095282"/>
    </source>
</evidence>
<feature type="chain" id="PRO_5009307113" evidence="1">
    <location>
        <begin position="21"/>
        <end position="748"/>
    </location>
</feature>
<dbReference type="WBParaSite" id="Csp11.Scaffold522.g2937.t1">
    <property type="protein sequence ID" value="Csp11.Scaffold522.g2937.t1"/>
    <property type="gene ID" value="Csp11.Scaffold522.g2937"/>
</dbReference>
<protein>
    <submittedName>
        <fullName evidence="3">DHC_N2 domain-containing protein</fullName>
    </submittedName>
</protein>
<dbReference type="eggNOG" id="ENOG502TIBC">
    <property type="taxonomic scope" value="Eukaryota"/>
</dbReference>
<keyword evidence="1" id="KW-0732">Signal</keyword>
<organism evidence="2 3">
    <name type="scientific">Caenorhabditis tropicalis</name>
    <dbReference type="NCBI Taxonomy" id="1561998"/>
    <lineage>
        <taxon>Eukaryota</taxon>
        <taxon>Metazoa</taxon>
        <taxon>Ecdysozoa</taxon>
        <taxon>Nematoda</taxon>
        <taxon>Chromadorea</taxon>
        <taxon>Rhabditida</taxon>
        <taxon>Rhabditina</taxon>
        <taxon>Rhabditomorpha</taxon>
        <taxon>Rhabditoidea</taxon>
        <taxon>Rhabditidae</taxon>
        <taxon>Peloderinae</taxon>
        <taxon>Caenorhabditis</taxon>
    </lineage>
</organism>
<accession>A0A1I7T6P4</accession>
<keyword evidence="2" id="KW-1185">Reference proteome</keyword>
<dbReference type="STRING" id="1561998.A0A1I7T6P4"/>
<proteinExistence type="predicted"/>
<name>A0A1I7T6P4_9PELO</name>
<sequence>MKRLILLFVFLTTWFSSVNSMNPNIQMSEIRRQLGDIDQQAKEQFLEWKLSNGNISSMDLMEKVLSYKPDAHLFEEYLQRDISSGIGELNELADEWKKANALNISEEEREKVHEALDGIDISQNLTEWSTEKLEERLKKKMHLIEQRAKVKVDFEVFENITLILSNAYKKVDETFAFAEEKNNSGSLTKDDTKKLEDKIYEIYETFFELSELIKGSDVESIFYDDVFKVYPVTWIKDKIKLMEAAENATKILGDVAPFLTSLGEEMKQIEEFRDGNLIERVKRLAQKIEDTVGNTSEVGIRKNVMKEYENNESASKFLQNIFKFSRFVNRVIQQFHTMKKRCTPLMDHFDQLQIPPGNLSETFVMLQRCAQLPIDLRQEIDNFTSLLQPLEEVQTSESKIREFSHFLIDIELQYSQFRISRYDLLKEGVEAAILNNSIWKKDLETRQKIDVGLKENAVLFMVTQETLNKIDFEKANQTITEILSKANEIVECYSQLAIPNTKSLVNLPPKVWNFDPRPTRHLVESVIGFKKIHKMMVELNEWKFERKMESFELEEEDVNAISEGVEVFEQLKDIDVLLNEMNELSGLNGTEVEDAWKTVKNALGSLNKELSEHLPILESNLTHLQSAISTIQLPSDLPIQLIVDWVNSNLKGIVHSEYSKTLQRIMTLDFANYSSKLDKLSHAIDKWSQHKKPAEPQEEEKNKNDCLVNNMTLIPYVAHTKNSIFFRLFEVSENLQFKWKKTIPIPSV</sequence>
<feature type="signal peptide" evidence="1">
    <location>
        <begin position="1"/>
        <end position="20"/>
    </location>
</feature>
<dbReference type="Proteomes" id="UP000095282">
    <property type="component" value="Unplaced"/>
</dbReference>